<name>A0A8D8HDJ8_CULPI</name>
<dbReference type="EMBL" id="HBUE01207326">
    <property type="protein sequence ID" value="CAG6532758.1"/>
    <property type="molecule type" value="Transcribed_RNA"/>
</dbReference>
<evidence type="ECO:0000313" key="2">
    <source>
        <dbReference type="EMBL" id="CAG6532758.1"/>
    </source>
</evidence>
<dbReference type="EMBL" id="HBUE01313632">
    <property type="protein sequence ID" value="CAG6584630.1"/>
    <property type="molecule type" value="Transcribed_RNA"/>
</dbReference>
<keyword evidence="1" id="KW-1133">Transmembrane helix</keyword>
<protein>
    <submittedName>
        <fullName evidence="2">(northern house mosquito) hypothetical protein</fullName>
    </submittedName>
</protein>
<evidence type="ECO:0000256" key="1">
    <source>
        <dbReference type="SAM" id="Phobius"/>
    </source>
</evidence>
<sequence length="126" mass="14231">MLAFRRNWTRPLRQPSSDLPFPNLAAPRTTSVPTVVVAFFVSMEPATHPLPVCSIPLFQKSLVFIEFLLFTSLALFWLVLVPKNCAATTPRPGGHTYANAHTRTETATRRRVSCLSRRGHFFSNKF</sequence>
<organism evidence="2">
    <name type="scientific">Culex pipiens</name>
    <name type="common">House mosquito</name>
    <dbReference type="NCBI Taxonomy" id="7175"/>
    <lineage>
        <taxon>Eukaryota</taxon>
        <taxon>Metazoa</taxon>
        <taxon>Ecdysozoa</taxon>
        <taxon>Arthropoda</taxon>
        <taxon>Hexapoda</taxon>
        <taxon>Insecta</taxon>
        <taxon>Pterygota</taxon>
        <taxon>Neoptera</taxon>
        <taxon>Endopterygota</taxon>
        <taxon>Diptera</taxon>
        <taxon>Nematocera</taxon>
        <taxon>Culicoidea</taxon>
        <taxon>Culicidae</taxon>
        <taxon>Culicinae</taxon>
        <taxon>Culicini</taxon>
        <taxon>Culex</taxon>
        <taxon>Culex</taxon>
    </lineage>
</organism>
<keyword evidence="1" id="KW-0812">Transmembrane</keyword>
<proteinExistence type="predicted"/>
<feature type="transmembrane region" description="Helical" evidence="1">
    <location>
        <begin position="61"/>
        <end position="81"/>
    </location>
</feature>
<accession>A0A8D8HDJ8</accession>
<keyword evidence="1" id="KW-0472">Membrane</keyword>
<reference evidence="2" key="1">
    <citation type="submission" date="2021-05" db="EMBL/GenBank/DDBJ databases">
        <authorList>
            <person name="Alioto T."/>
            <person name="Alioto T."/>
            <person name="Gomez Garrido J."/>
        </authorList>
    </citation>
    <scope>NUCLEOTIDE SEQUENCE</scope>
</reference>
<dbReference type="AlphaFoldDB" id="A0A8D8HDJ8"/>